<sequence>MFSFSKWRTKPETKCLCIFFVFYVFSADSLWLLLFPKERAFKKHRQKSASNRTSTQSILPSHDSQKSGQEKAAHHFNLEQDHAEIEIESEQSGIRQPEAETKKCSGEQKIGDHHADIKNDSTDRLSK</sequence>
<keyword evidence="2" id="KW-0472">Membrane</keyword>
<feature type="transmembrane region" description="Helical" evidence="2">
    <location>
        <begin position="16"/>
        <end position="35"/>
    </location>
</feature>
<accession>A0AAE0SEH1</accession>
<keyword evidence="2" id="KW-1133">Transmembrane helix</keyword>
<feature type="region of interest" description="Disordered" evidence="1">
    <location>
        <begin position="44"/>
        <end position="127"/>
    </location>
</feature>
<gene>
    <name evidence="3" type="ORF">CHS0354_034980</name>
</gene>
<protein>
    <submittedName>
        <fullName evidence="3">Uncharacterized protein</fullName>
    </submittedName>
</protein>
<feature type="compositionally biased region" description="Basic and acidic residues" evidence="1">
    <location>
        <begin position="63"/>
        <end position="85"/>
    </location>
</feature>
<evidence type="ECO:0000256" key="1">
    <source>
        <dbReference type="SAM" id="MobiDB-lite"/>
    </source>
</evidence>
<dbReference type="Proteomes" id="UP001195483">
    <property type="component" value="Unassembled WGS sequence"/>
</dbReference>
<reference evidence="3" key="1">
    <citation type="journal article" date="2021" name="Genome Biol. Evol.">
        <title>A High-Quality Reference Genome for a Parasitic Bivalve with Doubly Uniparental Inheritance (Bivalvia: Unionida).</title>
        <authorList>
            <person name="Smith C.H."/>
        </authorList>
    </citation>
    <scope>NUCLEOTIDE SEQUENCE</scope>
    <source>
        <strain evidence="3">CHS0354</strain>
    </source>
</reference>
<reference evidence="3" key="3">
    <citation type="submission" date="2023-05" db="EMBL/GenBank/DDBJ databases">
        <authorList>
            <person name="Smith C.H."/>
        </authorList>
    </citation>
    <scope>NUCLEOTIDE SEQUENCE</scope>
    <source>
        <strain evidence="3">CHS0354</strain>
        <tissue evidence="3">Mantle</tissue>
    </source>
</reference>
<keyword evidence="2" id="KW-0812">Transmembrane</keyword>
<reference evidence="3" key="2">
    <citation type="journal article" date="2021" name="Genome Biol. Evol.">
        <title>Developing a high-quality reference genome for a parasitic bivalve with doubly uniparental inheritance (Bivalvia: Unionida).</title>
        <authorList>
            <person name="Smith C.H."/>
        </authorList>
    </citation>
    <scope>NUCLEOTIDE SEQUENCE</scope>
    <source>
        <strain evidence="3">CHS0354</strain>
        <tissue evidence="3">Mantle</tissue>
    </source>
</reference>
<evidence type="ECO:0000313" key="3">
    <source>
        <dbReference type="EMBL" id="KAK3589958.1"/>
    </source>
</evidence>
<feature type="compositionally biased region" description="Polar residues" evidence="1">
    <location>
        <begin position="48"/>
        <end position="59"/>
    </location>
</feature>
<name>A0AAE0SEH1_9BIVA</name>
<proteinExistence type="predicted"/>
<evidence type="ECO:0000256" key="2">
    <source>
        <dbReference type="SAM" id="Phobius"/>
    </source>
</evidence>
<dbReference type="AlphaFoldDB" id="A0AAE0SEH1"/>
<dbReference type="EMBL" id="JAEAOA010002053">
    <property type="protein sequence ID" value="KAK3589958.1"/>
    <property type="molecule type" value="Genomic_DNA"/>
</dbReference>
<keyword evidence="4" id="KW-1185">Reference proteome</keyword>
<organism evidence="3 4">
    <name type="scientific">Potamilus streckersoni</name>
    <dbReference type="NCBI Taxonomy" id="2493646"/>
    <lineage>
        <taxon>Eukaryota</taxon>
        <taxon>Metazoa</taxon>
        <taxon>Spiralia</taxon>
        <taxon>Lophotrochozoa</taxon>
        <taxon>Mollusca</taxon>
        <taxon>Bivalvia</taxon>
        <taxon>Autobranchia</taxon>
        <taxon>Heteroconchia</taxon>
        <taxon>Palaeoheterodonta</taxon>
        <taxon>Unionida</taxon>
        <taxon>Unionoidea</taxon>
        <taxon>Unionidae</taxon>
        <taxon>Ambleminae</taxon>
        <taxon>Lampsilini</taxon>
        <taxon>Potamilus</taxon>
    </lineage>
</organism>
<comment type="caution">
    <text evidence="3">The sequence shown here is derived from an EMBL/GenBank/DDBJ whole genome shotgun (WGS) entry which is preliminary data.</text>
</comment>
<evidence type="ECO:0000313" key="4">
    <source>
        <dbReference type="Proteomes" id="UP001195483"/>
    </source>
</evidence>
<feature type="compositionally biased region" description="Basic and acidic residues" evidence="1">
    <location>
        <begin position="97"/>
        <end position="127"/>
    </location>
</feature>